<evidence type="ECO:0000313" key="2">
    <source>
        <dbReference type="Proteomes" id="UP001152888"/>
    </source>
</evidence>
<name>A0A9P0VTN0_ACAOB</name>
<dbReference type="Proteomes" id="UP001152888">
    <property type="component" value="Unassembled WGS sequence"/>
</dbReference>
<comment type="caution">
    <text evidence="1">The sequence shown here is derived from an EMBL/GenBank/DDBJ whole genome shotgun (WGS) entry which is preliminary data.</text>
</comment>
<dbReference type="AlphaFoldDB" id="A0A9P0VTN0"/>
<dbReference type="EMBL" id="CAKOFQ010010702">
    <property type="protein sequence ID" value="CAH2020005.1"/>
    <property type="molecule type" value="Genomic_DNA"/>
</dbReference>
<accession>A0A9P0VTN0</accession>
<protein>
    <submittedName>
        <fullName evidence="1">Uncharacterized protein</fullName>
    </submittedName>
</protein>
<gene>
    <name evidence="1" type="ORF">ACAOBT_LOCUS37559</name>
</gene>
<keyword evidence="2" id="KW-1185">Reference proteome</keyword>
<proteinExistence type="predicted"/>
<organism evidence="1 2">
    <name type="scientific">Acanthoscelides obtectus</name>
    <name type="common">Bean weevil</name>
    <name type="synonym">Bruchus obtectus</name>
    <dbReference type="NCBI Taxonomy" id="200917"/>
    <lineage>
        <taxon>Eukaryota</taxon>
        <taxon>Metazoa</taxon>
        <taxon>Ecdysozoa</taxon>
        <taxon>Arthropoda</taxon>
        <taxon>Hexapoda</taxon>
        <taxon>Insecta</taxon>
        <taxon>Pterygota</taxon>
        <taxon>Neoptera</taxon>
        <taxon>Endopterygota</taxon>
        <taxon>Coleoptera</taxon>
        <taxon>Polyphaga</taxon>
        <taxon>Cucujiformia</taxon>
        <taxon>Chrysomeloidea</taxon>
        <taxon>Chrysomelidae</taxon>
        <taxon>Bruchinae</taxon>
        <taxon>Bruchini</taxon>
        <taxon>Acanthoscelides</taxon>
    </lineage>
</organism>
<reference evidence="1" key="1">
    <citation type="submission" date="2022-03" db="EMBL/GenBank/DDBJ databases">
        <authorList>
            <person name="Sayadi A."/>
        </authorList>
    </citation>
    <scope>NUCLEOTIDE SEQUENCE</scope>
</reference>
<dbReference type="OrthoDB" id="6786362at2759"/>
<evidence type="ECO:0000313" key="1">
    <source>
        <dbReference type="EMBL" id="CAH2020005.1"/>
    </source>
</evidence>
<sequence length="198" mass="21933">MPNPPSSSLIWSTSCRYILLASAIKKRKHKLNFNKHFIFYPISTKSNDNGRSVWVGTVSSGVDRGCSYVARVCQGSSIGIGGICSRGSHNWSGVCSGENTWFRGSLRLRDSLGFRSGLGSWSGYSQGDDGEEYYLKDNLVASCGEHSERSIAEDPAVLISKCVGDPEFNRTKFDESMYSSIVRPRISLRIDPQKELIF</sequence>